<protein>
    <submittedName>
        <fullName evidence="1">Uncharacterized protein</fullName>
    </submittedName>
</protein>
<name>A0A3Q7EWT2_SOLLC</name>
<dbReference type="InParanoid" id="A0A3Q7EWT2"/>
<organism evidence="1">
    <name type="scientific">Solanum lycopersicum</name>
    <name type="common">Tomato</name>
    <name type="synonym">Lycopersicon esculentum</name>
    <dbReference type="NCBI Taxonomy" id="4081"/>
    <lineage>
        <taxon>Eukaryota</taxon>
        <taxon>Viridiplantae</taxon>
        <taxon>Streptophyta</taxon>
        <taxon>Embryophyta</taxon>
        <taxon>Tracheophyta</taxon>
        <taxon>Spermatophyta</taxon>
        <taxon>Magnoliopsida</taxon>
        <taxon>eudicotyledons</taxon>
        <taxon>Gunneridae</taxon>
        <taxon>Pentapetalae</taxon>
        <taxon>asterids</taxon>
        <taxon>lamiids</taxon>
        <taxon>Solanales</taxon>
        <taxon>Solanaceae</taxon>
        <taxon>Solanoideae</taxon>
        <taxon>Solaneae</taxon>
        <taxon>Solanum</taxon>
        <taxon>Solanum subgen. Lycopersicon</taxon>
    </lineage>
</organism>
<sequence>MLRKKLVSLWKMGDKLLMKERLLWRLNNISTRTSTLQIQNQLILLPKKMLQRSHIHQFTKKERANQNLCTHQYFQNGSSEGCKADGC</sequence>
<dbReference type="EnsemblPlants" id="Solyc02g030590.1.1">
    <property type="protein sequence ID" value="Solyc02g030590.1.1.1"/>
    <property type="gene ID" value="Solyc02g030590.1"/>
</dbReference>
<evidence type="ECO:0000313" key="1">
    <source>
        <dbReference type="EnsemblPlants" id="Solyc02g030590.1.1.1"/>
    </source>
</evidence>
<evidence type="ECO:0000313" key="2">
    <source>
        <dbReference type="Proteomes" id="UP000004994"/>
    </source>
</evidence>
<proteinExistence type="predicted"/>
<reference evidence="1" key="2">
    <citation type="submission" date="2019-01" db="UniProtKB">
        <authorList>
            <consortium name="EnsemblPlants"/>
        </authorList>
    </citation>
    <scope>IDENTIFICATION</scope>
    <source>
        <strain evidence="1">cv. Heinz 1706</strain>
    </source>
</reference>
<dbReference type="Gramene" id="Solyc02g030590.1.1">
    <property type="protein sequence ID" value="Solyc02g030590.1.1.1"/>
    <property type="gene ID" value="Solyc02g030590.1"/>
</dbReference>
<dbReference type="PaxDb" id="4081-Solyc02g030590.1.1"/>
<accession>A0A3Q7EWT2</accession>
<dbReference type="Proteomes" id="UP000004994">
    <property type="component" value="Chromosome 2"/>
</dbReference>
<reference evidence="1" key="1">
    <citation type="journal article" date="2012" name="Nature">
        <title>The tomato genome sequence provides insights into fleshy fruit evolution.</title>
        <authorList>
            <consortium name="Tomato Genome Consortium"/>
        </authorList>
    </citation>
    <scope>NUCLEOTIDE SEQUENCE [LARGE SCALE GENOMIC DNA]</scope>
    <source>
        <strain evidence="1">cv. Heinz 1706</strain>
    </source>
</reference>
<keyword evidence="2" id="KW-1185">Reference proteome</keyword>
<dbReference type="AlphaFoldDB" id="A0A3Q7EWT2"/>